<accession>A0A6C0B073</accession>
<protein>
    <submittedName>
        <fullName evidence="1">Uncharacterized protein</fullName>
    </submittedName>
</protein>
<reference evidence="1" key="1">
    <citation type="journal article" date="2020" name="Nature">
        <title>Giant virus diversity and host interactions through global metagenomics.</title>
        <authorList>
            <person name="Schulz F."/>
            <person name="Roux S."/>
            <person name="Paez-Espino D."/>
            <person name="Jungbluth S."/>
            <person name="Walsh D.A."/>
            <person name="Denef V.J."/>
            <person name="McMahon K.D."/>
            <person name="Konstantinidis K.T."/>
            <person name="Eloe-Fadrosh E.A."/>
            <person name="Kyrpides N.C."/>
            <person name="Woyke T."/>
        </authorList>
    </citation>
    <scope>NUCLEOTIDE SEQUENCE</scope>
    <source>
        <strain evidence="1">GVMAG-M-3300009182-67</strain>
    </source>
</reference>
<dbReference type="AlphaFoldDB" id="A0A6C0B073"/>
<name>A0A6C0B073_9ZZZZ</name>
<proteinExistence type="predicted"/>
<evidence type="ECO:0000313" key="1">
    <source>
        <dbReference type="EMBL" id="QHS85161.1"/>
    </source>
</evidence>
<dbReference type="EMBL" id="MN739041">
    <property type="protein sequence ID" value="QHS85161.1"/>
    <property type="molecule type" value="Genomic_DNA"/>
</dbReference>
<organism evidence="1">
    <name type="scientific">viral metagenome</name>
    <dbReference type="NCBI Taxonomy" id="1070528"/>
    <lineage>
        <taxon>unclassified sequences</taxon>
        <taxon>metagenomes</taxon>
        <taxon>organismal metagenomes</taxon>
    </lineage>
</organism>
<sequence>MSVSYVKIFNQVVDEFFSELIEIFPEETKIKVKYTLFQTIVSANAKKPCTEFMTKSIPFLEKIAMRDEQFFLGKEKPGLLDTLNIEKIWTPELSPVTKQAIWRYIQSFFTIGIKIVEMPPETHGIINYIIGYQN</sequence>